<organism evidence="7 8">
    <name type="scientific">Cryptotermes secundus</name>
    <dbReference type="NCBI Taxonomy" id="105785"/>
    <lineage>
        <taxon>Eukaryota</taxon>
        <taxon>Metazoa</taxon>
        <taxon>Ecdysozoa</taxon>
        <taxon>Arthropoda</taxon>
        <taxon>Hexapoda</taxon>
        <taxon>Insecta</taxon>
        <taxon>Pterygota</taxon>
        <taxon>Neoptera</taxon>
        <taxon>Polyneoptera</taxon>
        <taxon>Dictyoptera</taxon>
        <taxon>Blattodea</taxon>
        <taxon>Blattoidea</taxon>
        <taxon>Termitoidae</taxon>
        <taxon>Kalotermitidae</taxon>
        <taxon>Cryptotermitinae</taxon>
        <taxon>Cryptotermes</taxon>
    </lineage>
</organism>
<name>A0A2J7R8N7_9NEOP</name>
<feature type="region of interest" description="Disordered" evidence="6">
    <location>
        <begin position="309"/>
        <end position="328"/>
    </location>
</feature>
<dbReference type="AlphaFoldDB" id="A0A2J7R8N7"/>
<proteinExistence type="inferred from homology"/>
<dbReference type="InterPro" id="IPR011990">
    <property type="entry name" value="TPR-like_helical_dom_sf"/>
</dbReference>
<dbReference type="SUPFAM" id="SSF48452">
    <property type="entry name" value="TPR-like"/>
    <property type="match status" value="1"/>
</dbReference>
<dbReference type="PANTHER" id="PTHR46321">
    <property type="entry name" value="KIF1-BINDING PROTEIN"/>
    <property type="match status" value="1"/>
</dbReference>
<dbReference type="OrthoDB" id="409897at2759"/>
<dbReference type="Proteomes" id="UP000235965">
    <property type="component" value="Unassembled WGS sequence"/>
</dbReference>
<comment type="similarity">
    <text evidence="2">Belongs to the KIF-binding protein family.</text>
</comment>
<keyword evidence="4" id="KW-0963">Cytoplasm</keyword>
<evidence type="ECO:0000256" key="5">
    <source>
        <dbReference type="ARBA" id="ARBA00023212"/>
    </source>
</evidence>
<comment type="caution">
    <text evidence="7">The sequence shown here is derived from an EMBL/GenBank/DDBJ whole genome shotgun (WGS) entry which is preliminary data.</text>
</comment>
<gene>
    <name evidence="7" type="ORF">B7P43_G00478</name>
</gene>
<dbReference type="Pfam" id="PF12309">
    <property type="entry name" value="KBP_C"/>
    <property type="match status" value="1"/>
</dbReference>
<sequence>MATHSMNKEVLVDLQEKYDKVRKLLDEDSKRDPPSEPYKSKYAASVILTDMKSILVKLVEDSDCLKFKAMLGVVSLNLGLVSVDTEELSTGEEQLMNCVDSLCDDALKPEIILILMTALNQLGILWSERGDPQKSKEYLDRAEKLYEEFTAHLSSSTAAVPFHDLFRTSSPEMPQPDTENMLERLYTLTMYYLAQVHGSLNDHVKSAAYCHTTLKRQLESKDFDPVDWALNSATLSQFFMEKNGFSQARHHLAAASYILDQYESDLNLQEGNDETFEAKRERLRHRSADVARCWAKYGLMLLSNSRERLMSEENENEEEASGTSNSNTEELGDVKHLWFTSLELSCYEDQITDKHILVYEDARKVFVDAQKWLAKAKQYYTLDEHASDCVQIVQDLSQLYKYLAFFEEDEKRQSRMHKRRVDHLESVLKELNPQYYLLVCRQLWYELGETYSDILDIKLQRLQMTDERPTPHALWKVNHLAQQSISNFSKFIESLRDASTKKMPARLNEDVLRPALIAYFRVGRLYSKIVTPDKVVQLQYLGKSLDAYQFLVDYCRNDEGAKKYVSVELAVCEDMVKLLPLKLEKLKHEVQQEGQEWKHVS</sequence>
<dbReference type="GO" id="GO:0021952">
    <property type="term" value="P:central nervous system projection neuron axonogenesis"/>
    <property type="evidence" value="ECO:0007669"/>
    <property type="project" value="TreeGrafter"/>
</dbReference>
<evidence type="ECO:0000256" key="2">
    <source>
        <dbReference type="ARBA" id="ARBA00010305"/>
    </source>
</evidence>
<accession>A0A2J7R8N7</accession>
<reference evidence="7 8" key="1">
    <citation type="submission" date="2017-12" db="EMBL/GenBank/DDBJ databases">
        <title>Hemimetabolous genomes reveal molecular basis of termite eusociality.</title>
        <authorList>
            <person name="Harrison M.C."/>
            <person name="Jongepier E."/>
            <person name="Robertson H.M."/>
            <person name="Arning N."/>
            <person name="Bitard-Feildel T."/>
            <person name="Chao H."/>
            <person name="Childers C.P."/>
            <person name="Dinh H."/>
            <person name="Doddapaneni H."/>
            <person name="Dugan S."/>
            <person name="Gowin J."/>
            <person name="Greiner C."/>
            <person name="Han Y."/>
            <person name="Hu H."/>
            <person name="Hughes D.S.T."/>
            <person name="Huylmans A.-K."/>
            <person name="Kemena C."/>
            <person name="Kremer L.P.M."/>
            <person name="Lee S.L."/>
            <person name="Lopez-Ezquerra A."/>
            <person name="Mallet L."/>
            <person name="Monroy-Kuhn J.M."/>
            <person name="Moser A."/>
            <person name="Murali S.C."/>
            <person name="Muzny D.M."/>
            <person name="Otani S."/>
            <person name="Piulachs M.-D."/>
            <person name="Poelchau M."/>
            <person name="Qu J."/>
            <person name="Schaub F."/>
            <person name="Wada-Katsumata A."/>
            <person name="Worley K.C."/>
            <person name="Xie Q."/>
            <person name="Ylla G."/>
            <person name="Poulsen M."/>
            <person name="Gibbs R.A."/>
            <person name="Schal C."/>
            <person name="Richards S."/>
            <person name="Belles X."/>
            <person name="Korb J."/>
            <person name="Bornberg-Bauer E."/>
        </authorList>
    </citation>
    <scope>NUCLEOTIDE SEQUENCE [LARGE SCALE GENOMIC DNA]</scope>
    <source>
        <tissue evidence="7">Whole body</tissue>
    </source>
</reference>
<dbReference type="EMBL" id="NEVH01006721">
    <property type="protein sequence ID" value="PNF37185.1"/>
    <property type="molecule type" value="Genomic_DNA"/>
</dbReference>
<keyword evidence="8" id="KW-1185">Reference proteome</keyword>
<dbReference type="GO" id="GO:0000226">
    <property type="term" value="P:microtubule cytoskeleton organization"/>
    <property type="evidence" value="ECO:0007669"/>
    <property type="project" value="TreeGrafter"/>
</dbReference>
<dbReference type="PANTHER" id="PTHR46321:SF1">
    <property type="entry name" value="KIF-BINDING PROTEIN"/>
    <property type="match status" value="1"/>
</dbReference>
<evidence type="ECO:0000256" key="1">
    <source>
        <dbReference type="ARBA" id="ARBA00004245"/>
    </source>
</evidence>
<evidence type="ECO:0000313" key="7">
    <source>
        <dbReference type="EMBL" id="PNF37185.1"/>
    </source>
</evidence>
<dbReference type="Gene3D" id="1.25.40.10">
    <property type="entry name" value="Tetratricopeptide repeat domain"/>
    <property type="match status" value="1"/>
</dbReference>
<evidence type="ECO:0000256" key="4">
    <source>
        <dbReference type="ARBA" id="ARBA00022490"/>
    </source>
</evidence>
<evidence type="ECO:0000256" key="3">
    <source>
        <dbReference type="ARBA" id="ARBA00016840"/>
    </source>
</evidence>
<evidence type="ECO:0000313" key="8">
    <source>
        <dbReference type="Proteomes" id="UP000235965"/>
    </source>
</evidence>
<dbReference type="GO" id="GO:0005856">
    <property type="term" value="C:cytoskeleton"/>
    <property type="evidence" value="ECO:0007669"/>
    <property type="project" value="UniProtKB-SubCell"/>
</dbReference>
<dbReference type="GO" id="GO:1990535">
    <property type="term" value="P:neuron projection maintenance"/>
    <property type="evidence" value="ECO:0007669"/>
    <property type="project" value="TreeGrafter"/>
</dbReference>
<protein>
    <recommendedName>
        <fullName evidence="3">KIF-binding protein</fullName>
    </recommendedName>
</protein>
<keyword evidence="5" id="KW-0206">Cytoskeleton</keyword>
<comment type="subcellular location">
    <subcellularLocation>
        <location evidence="1">Cytoplasm</location>
        <location evidence="1">Cytoskeleton</location>
    </subcellularLocation>
</comment>
<dbReference type="InterPro" id="IPR022083">
    <property type="entry name" value="KBP"/>
</dbReference>
<evidence type="ECO:0000256" key="6">
    <source>
        <dbReference type="SAM" id="MobiDB-lite"/>
    </source>
</evidence>